<evidence type="ECO:0000313" key="3">
    <source>
        <dbReference type="Proteomes" id="UP000032544"/>
    </source>
</evidence>
<dbReference type="AlphaFoldDB" id="A0A0D8J708"/>
<dbReference type="InterPro" id="IPR022525">
    <property type="entry name" value="GNAT_AblB"/>
</dbReference>
<dbReference type="InterPro" id="IPR000182">
    <property type="entry name" value="GNAT_dom"/>
</dbReference>
<dbReference type="EMBL" id="JRHC01000005">
    <property type="protein sequence ID" value="KJF42735.1"/>
    <property type="molecule type" value="Genomic_DNA"/>
</dbReference>
<reference evidence="2 3" key="1">
    <citation type="submission" date="2014-09" db="EMBL/GenBank/DDBJ databases">
        <title>Draft Genome Sequence of Draconibacterium sp. JN14CK-3.</title>
        <authorList>
            <person name="Dong C."/>
            <person name="Lai Q."/>
            <person name="Shao Z."/>
        </authorList>
    </citation>
    <scope>NUCLEOTIDE SEQUENCE [LARGE SCALE GENOMIC DNA]</scope>
    <source>
        <strain evidence="2 3">JN14CK-3</strain>
    </source>
</reference>
<sequence length="279" mass="31453">MQDKIEKLGNGSIIQHGQLNDRVYLMKLGSTDCPSEIVEEINTLARENKYSKIVCKIPVHAAPVFLSNGFLSEAQIPAFYNDNEAAFFVSKFLNSDRLLDIETEKLNNLSQMLKVQDSITPNGTDYSNVTVRKLEKEDYEQITDIYREVFVTYPFPIYNPGYVLKTFQDGTQYFGAESNGKLVALASAEIDKEGKNAEMTDFATLPDQRGKNLSVLLLNALEKSMKEQGITTLYTMARLNSIGMTKTFLKMDYCYSGTLIKNTNIAGKIESLNILYKHI</sequence>
<evidence type="ECO:0000313" key="2">
    <source>
        <dbReference type="EMBL" id="KJF42735.1"/>
    </source>
</evidence>
<accession>A0A0D8J708</accession>
<keyword evidence="3" id="KW-1185">Reference proteome</keyword>
<evidence type="ECO:0000259" key="1">
    <source>
        <dbReference type="PROSITE" id="PS51186"/>
    </source>
</evidence>
<organism evidence="2 3">
    <name type="scientific">Draconibacterium sediminis</name>
    <dbReference type="NCBI Taxonomy" id="1544798"/>
    <lineage>
        <taxon>Bacteria</taxon>
        <taxon>Pseudomonadati</taxon>
        <taxon>Bacteroidota</taxon>
        <taxon>Bacteroidia</taxon>
        <taxon>Marinilabiliales</taxon>
        <taxon>Prolixibacteraceae</taxon>
        <taxon>Draconibacterium</taxon>
    </lineage>
</organism>
<dbReference type="OrthoDB" id="9790652at2"/>
<dbReference type="SUPFAM" id="SSF55729">
    <property type="entry name" value="Acyl-CoA N-acyltransferases (Nat)"/>
    <property type="match status" value="1"/>
</dbReference>
<dbReference type="Proteomes" id="UP000032544">
    <property type="component" value="Unassembled WGS sequence"/>
</dbReference>
<gene>
    <name evidence="2" type="ORF">LH29_19615</name>
</gene>
<dbReference type="Pfam" id="PF00583">
    <property type="entry name" value="Acetyltransf_1"/>
    <property type="match status" value="1"/>
</dbReference>
<name>A0A0D8J708_9BACT</name>
<dbReference type="Gene3D" id="3.40.630.30">
    <property type="match status" value="1"/>
</dbReference>
<dbReference type="InterPro" id="IPR016181">
    <property type="entry name" value="Acyl_CoA_acyltransferase"/>
</dbReference>
<feature type="domain" description="N-acetyltransferase" evidence="1">
    <location>
        <begin position="129"/>
        <end position="266"/>
    </location>
</feature>
<dbReference type="GO" id="GO:0008080">
    <property type="term" value="F:N-acetyltransferase activity"/>
    <property type="evidence" value="ECO:0007669"/>
    <property type="project" value="InterPro"/>
</dbReference>
<proteinExistence type="predicted"/>
<dbReference type="NCBIfam" id="TIGR03827">
    <property type="entry name" value="GNAT_ablB"/>
    <property type="match status" value="1"/>
</dbReference>
<dbReference type="RefSeq" id="WP_045032668.1">
    <property type="nucleotide sequence ID" value="NZ_JRHC01000005.1"/>
</dbReference>
<dbReference type="STRING" id="1544798.LH29_19615"/>
<comment type="caution">
    <text evidence="2">The sequence shown here is derived from an EMBL/GenBank/DDBJ whole genome shotgun (WGS) entry which is preliminary data.</text>
</comment>
<dbReference type="PROSITE" id="PS51186">
    <property type="entry name" value="GNAT"/>
    <property type="match status" value="1"/>
</dbReference>
<dbReference type="CDD" id="cd04301">
    <property type="entry name" value="NAT_SF"/>
    <property type="match status" value="1"/>
</dbReference>
<dbReference type="PATRIC" id="fig|1544798.3.peg.4098"/>
<protein>
    <recommendedName>
        <fullName evidence="1">N-acetyltransferase domain-containing protein</fullName>
    </recommendedName>
</protein>